<dbReference type="PROSITE" id="PS51419">
    <property type="entry name" value="RAB"/>
    <property type="match status" value="1"/>
</dbReference>
<protein>
    <submittedName>
        <fullName evidence="4">Uncharacterized protein</fullName>
    </submittedName>
</protein>
<evidence type="ECO:0000256" key="1">
    <source>
        <dbReference type="ARBA" id="ARBA00022741"/>
    </source>
</evidence>
<dbReference type="Pfam" id="PF00071">
    <property type="entry name" value="Ras"/>
    <property type="match status" value="1"/>
</dbReference>
<keyword evidence="5" id="KW-1185">Reference proteome</keyword>
<dbReference type="InterPro" id="IPR027417">
    <property type="entry name" value="P-loop_NTPase"/>
</dbReference>
<feature type="compositionally biased region" description="Basic residues" evidence="3">
    <location>
        <begin position="189"/>
        <end position="201"/>
    </location>
</feature>
<gene>
    <name evidence="4" type="ORF">M9Y10_017982</name>
</gene>
<reference evidence="4 5" key="1">
    <citation type="submission" date="2024-04" db="EMBL/GenBank/DDBJ databases">
        <title>Tritrichomonas musculus Genome.</title>
        <authorList>
            <person name="Alves-Ferreira E."/>
            <person name="Grigg M."/>
            <person name="Lorenzi H."/>
            <person name="Galac M."/>
        </authorList>
    </citation>
    <scope>NUCLEOTIDE SEQUENCE [LARGE SCALE GENOMIC DNA]</scope>
    <source>
        <strain evidence="4 5">EAF2021</strain>
    </source>
</reference>
<evidence type="ECO:0000313" key="4">
    <source>
        <dbReference type="EMBL" id="KAK8852984.1"/>
    </source>
</evidence>
<dbReference type="PANTHER" id="PTHR24072">
    <property type="entry name" value="RHO FAMILY GTPASE"/>
    <property type="match status" value="1"/>
</dbReference>
<dbReference type="Proteomes" id="UP001470230">
    <property type="component" value="Unassembled WGS sequence"/>
</dbReference>
<dbReference type="Gene3D" id="3.40.50.300">
    <property type="entry name" value="P-loop containing nucleotide triphosphate hydrolases"/>
    <property type="match status" value="1"/>
</dbReference>
<dbReference type="CDD" id="cd00157">
    <property type="entry name" value="Rho"/>
    <property type="match status" value="1"/>
</dbReference>
<keyword evidence="2" id="KW-0342">GTP-binding</keyword>
<organism evidence="4 5">
    <name type="scientific">Tritrichomonas musculus</name>
    <dbReference type="NCBI Taxonomy" id="1915356"/>
    <lineage>
        <taxon>Eukaryota</taxon>
        <taxon>Metamonada</taxon>
        <taxon>Parabasalia</taxon>
        <taxon>Tritrichomonadida</taxon>
        <taxon>Tritrichomonadidae</taxon>
        <taxon>Tritrichomonas</taxon>
    </lineage>
</organism>
<name>A0ABR2HWL3_9EUKA</name>
<dbReference type="SMART" id="SM00174">
    <property type="entry name" value="RHO"/>
    <property type="match status" value="1"/>
</dbReference>
<dbReference type="InterPro" id="IPR005225">
    <property type="entry name" value="Small_GTP-bd"/>
</dbReference>
<proteinExistence type="predicted"/>
<evidence type="ECO:0000256" key="3">
    <source>
        <dbReference type="SAM" id="MobiDB-lite"/>
    </source>
</evidence>
<dbReference type="PRINTS" id="PR00449">
    <property type="entry name" value="RASTRNSFRMNG"/>
</dbReference>
<dbReference type="InterPro" id="IPR003578">
    <property type="entry name" value="Small_GTPase_Rho"/>
</dbReference>
<feature type="region of interest" description="Disordered" evidence="3">
    <location>
        <begin position="180"/>
        <end position="201"/>
    </location>
</feature>
<evidence type="ECO:0000256" key="2">
    <source>
        <dbReference type="ARBA" id="ARBA00023134"/>
    </source>
</evidence>
<dbReference type="SMART" id="SM00173">
    <property type="entry name" value="RAS"/>
    <property type="match status" value="1"/>
</dbReference>
<evidence type="ECO:0000313" key="5">
    <source>
        <dbReference type="Proteomes" id="UP001470230"/>
    </source>
</evidence>
<comment type="caution">
    <text evidence="4">The sequence shown here is derived from an EMBL/GenBank/DDBJ whole genome shotgun (WGS) entry which is preliminary data.</text>
</comment>
<dbReference type="SUPFAM" id="SSF52540">
    <property type="entry name" value="P-loop containing nucleoside triphosphate hydrolases"/>
    <property type="match status" value="1"/>
</dbReference>
<keyword evidence="1" id="KW-0547">Nucleotide-binding</keyword>
<dbReference type="NCBIfam" id="TIGR00231">
    <property type="entry name" value="small_GTP"/>
    <property type="match status" value="1"/>
</dbReference>
<dbReference type="PROSITE" id="PS51420">
    <property type="entry name" value="RHO"/>
    <property type="match status" value="1"/>
</dbReference>
<dbReference type="PROSITE" id="PS51421">
    <property type="entry name" value="RAS"/>
    <property type="match status" value="1"/>
</dbReference>
<accession>A0ABR2HWL3</accession>
<dbReference type="SMART" id="SM00175">
    <property type="entry name" value="RAB"/>
    <property type="match status" value="1"/>
</dbReference>
<sequence>MKHIKCIVAGDSNVDKTSLVVQYSTQARLVGYIPVVNDNYSCNTLFEDKPINLQLWKVDGNDPKQLRSLSYPQTDVFIIVFSLVNPQSLENVEQIWVPEIKENCPNTAYILAGSRSKNRDEFPQHEDEFSAKCWSPVSKEKGIEMMKKVKALDYIEFSVENNKQVDQVFESAMRCVIHPKEEKKEKPEKPKKRFFWQKSKK</sequence>
<dbReference type="InterPro" id="IPR001806">
    <property type="entry name" value="Small_GTPase"/>
</dbReference>
<dbReference type="EMBL" id="JAPFFF010000023">
    <property type="protein sequence ID" value="KAK8852984.1"/>
    <property type="molecule type" value="Genomic_DNA"/>
</dbReference>